<dbReference type="SUPFAM" id="SSF110997">
    <property type="entry name" value="Sporulation related repeat"/>
    <property type="match status" value="1"/>
</dbReference>
<dbReference type="RefSeq" id="WP_106132108.1">
    <property type="nucleotide sequence ID" value="NZ_PVTR01000001.1"/>
</dbReference>
<dbReference type="GO" id="GO:0042834">
    <property type="term" value="F:peptidoglycan binding"/>
    <property type="evidence" value="ECO:0007669"/>
    <property type="project" value="InterPro"/>
</dbReference>
<comment type="caution">
    <text evidence="4">The sequence shown here is derived from an EMBL/GenBank/DDBJ whole genome shotgun (WGS) entry which is preliminary data.</text>
</comment>
<evidence type="ECO:0000259" key="3">
    <source>
        <dbReference type="PROSITE" id="PS51724"/>
    </source>
</evidence>
<keyword evidence="5" id="KW-1185">Reference proteome</keyword>
<feature type="transmembrane region" description="Helical" evidence="2">
    <location>
        <begin position="79"/>
        <end position="101"/>
    </location>
</feature>
<evidence type="ECO:0000313" key="5">
    <source>
        <dbReference type="Proteomes" id="UP000238157"/>
    </source>
</evidence>
<dbReference type="OrthoDB" id="982063at2"/>
<feature type="region of interest" description="Disordered" evidence="1">
    <location>
        <begin position="113"/>
        <end position="172"/>
    </location>
</feature>
<evidence type="ECO:0000256" key="2">
    <source>
        <dbReference type="SAM" id="Phobius"/>
    </source>
</evidence>
<keyword evidence="2" id="KW-0472">Membrane</keyword>
<feature type="compositionally biased region" description="Basic and acidic residues" evidence="1">
    <location>
        <begin position="1"/>
        <end position="17"/>
    </location>
</feature>
<dbReference type="EMBL" id="PVTR01000001">
    <property type="protein sequence ID" value="PRY90908.1"/>
    <property type="molecule type" value="Genomic_DNA"/>
</dbReference>
<feature type="compositionally biased region" description="Acidic residues" evidence="1">
    <location>
        <begin position="126"/>
        <end position="154"/>
    </location>
</feature>
<dbReference type="Pfam" id="PF05036">
    <property type="entry name" value="SPOR"/>
    <property type="match status" value="1"/>
</dbReference>
<dbReference type="AlphaFoldDB" id="A0A2T0WW41"/>
<feature type="compositionally biased region" description="Basic and acidic residues" evidence="1">
    <location>
        <begin position="31"/>
        <end position="46"/>
    </location>
</feature>
<dbReference type="Proteomes" id="UP000238157">
    <property type="component" value="Unassembled WGS sequence"/>
</dbReference>
<feature type="compositionally biased region" description="Polar residues" evidence="1">
    <location>
        <begin position="155"/>
        <end position="170"/>
    </location>
</feature>
<keyword evidence="2" id="KW-0812">Transmembrane</keyword>
<feature type="region of interest" description="Disordered" evidence="1">
    <location>
        <begin position="1"/>
        <end position="75"/>
    </location>
</feature>
<proteinExistence type="predicted"/>
<dbReference type="InterPro" id="IPR007730">
    <property type="entry name" value="SPOR-like_dom"/>
</dbReference>
<evidence type="ECO:0000256" key="1">
    <source>
        <dbReference type="SAM" id="MobiDB-lite"/>
    </source>
</evidence>
<reference evidence="4 5" key="1">
    <citation type="submission" date="2018-03" db="EMBL/GenBank/DDBJ databases">
        <title>Genomic Encyclopedia of Archaeal and Bacterial Type Strains, Phase II (KMG-II): from individual species to whole genera.</title>
        <authorList>
            <person name="Goeker M."/>
        </authorList>
    </citation>
    <scope>NUCLEOTIDE SEQUENCE [LARGE SCALE GENOMIC DNA]</scope>
    <source>
        <strain evidence="4 5">DSM 27929</strain>
    </source>
</reference>
<name>A0A2T0WW41_9BACT</name>
<gene>
    <name evidence="4" type="ORF">CLW00_101583</name>
</gene>
<dbReference type="PROSITE" id="PS51724">
    <property type="entry name" value="SPOR"/>
    <property type="match status" value="1"/>
</dbReference>
<feature type="compositionally biased region" description="Low complexity" evidence="1">
    <location>
        <begin position="116"/>
        <end position="125"/>
    </location>
</feature>
<dbReference type="InterPro" id="IPR036680">
    <property type="entry name" value="SPOR-like_sf"/>
</dbReference>
<accession>A0A2T0WW41</accession>
<protein>
    <submittedName>
        <fullName evidence="4">Sporulation related protein</fullName>
    </submittedName>
</protein>
<organism evidence="4 5">
    <name type="scientific">Mongoliibacter ruber</name>
    <dbReference type="NCBI Taxonomy" id="1750599"/>
    <lineage>
        <taxon>Bacteria</taxon>
        <taxon>Pseudomonadati</taxon>
        <taxon>Bacteroidota</taxon>
        <taxon>Cytophagia</taxon>
        <taxon>Cytophagales</taxon>
        <taxon>Cyclobacteriaceae</taxon>
        <taxon>Mongoliibacter</taxon>
    </lineage>
</organism>
<evidence type="ECO:0000313" key="4">
    <source>
        <dbReference type="EMBL" id="PRY90908.1"/>
    </source>
</evidence>
<sequence length="255" mass="28175">MSTKEPDKNKAPEDKDYGFPFVEVTPLAEASSKEKKKQGETHESESSGKAFDAIKPTVGKGLISPTNPSQKRPKRQSPVLFSLVLLIVVVLGVMAYFLYYLPTTEDAGLQQRVAQENTTPVTEEPPLTEDEGVDEEEEIANEEEEPNEPEDLEETQSPMPATSGGNTPATLQVIPASGDRPVYHIIVGSMPNERLARTEAEKLLKKGKDLYLLTPKGETKNYRISVGSYSTFRAASVALEEAKPEFDESIWILKY</sequence>
<keyword evidence="2" id="KW-1133">Transmembrane helix</keyword>
<feature type="domain" description="SPOR" evidence="3">
    <location>
        <begin position="177"/>
        <end position="255"/>
    </location>
</feature>